<dbReference type="Proteomes" id="UP000522262">
    <property type="component" value="Unassembled WGS sequence"/>
</dbReference>
<feature type="region of interest" description="Disordered" evidence="1">
    <location>
        <begin position="306"/>
        <end position="359"/>
    </location>
</feature>
<keyword evidence="3" id="KW-1185">Reference proteome</keyword>
<comment type="caution">
    <text evidence="2">The sequence shown here is derived from an EMBL/GenBank/DDBJ whole genome shotgun (WGS) entry which is preliminary data.</text>
</comment>
<feature type="compositionally biased region" description="Basic and acidic residues" evidence="1">
    <location>
        <begin position="240"/>
        <end position="249"/>
    </location>
</feature>
<feature type="region of interest" description="Disordered" evidence="1">
    <location>
        <begin position="229"/>
        <end position="249"/>
    </location>
</feature>
<dbReference type="AlphaFoldDB" id="A0A8H5JGV8"/>
<feature type="compositionally biased region" description="Polar residues" evidence="1">
    <location>
        <begin position="320"/>
        <end position="329"/>
    </location>
</feature>
<evidence type="ECO:0000313" key="2">
    <source>
        <dbReference type="EMBL" id="KAF5555124.1"/>
    </source>
</evidence>
<evidence type="ECO:0000256" key="1">
    <source>
        <dbReference type="SAM" id="MobiDB-lite"/>
    </source>
</evidence>
<reference evidence="2 3" key="1">
    <citation type="submission" date="2020-05" db="EMBL/GenBank/DDBJ databases">
        <title>Identification and distribution of gene clusters putatively required for synthesis of sphingolipid metabolism inhibitors in phylogenetically diverse species of the filamentous fungus Fusarium.</title>
        <authorList>
            <person name="Kim H.-S."/>
            <person name="Busman M."/>
            <person name="Brown D.W."/>
            <person name="Divon H."/>
            <person name="Uhlig S."/>
            <person name="Proctor R.H."/>
        </authorList>
    </citation>
    <scope>NUCLEOTIDE SEQUENCE [LARGE SCALE GENOMIC DNA]</scope>
    <source>
        <strain evidence="2 3">NRRL 53147</strain>
    </source>
</reference>
<name>A0A8H5JGV8_9HYPO</name>
<proteinExistence type="predicted"/>
<protein>
    <submittedName>
        <fullName evidence="2">Uncharacterized protein</fullName>
    </submittedName>
</protein>
<feature type="compositionally biased region" description="Basic and acidic residues" evidence="1">
    <location>
        <begin position="330"/>
        <end position="346"/>
    </location>
</feature>
<accession>A0A8H5JGV8</accession>
<sequence length="359" mass="39951">MVKTKRGGTAEAEAWAVEHEAAYGGTKVQNSGVPQQVITPTATIQASKRVDQPTDEQDDVNIDAIPTSLGHQLTIADTATGATSLPRDIKQARPQSYSVLVLVLLQISSSIHRPSVQGAYEAQPRYISCAGQSSDPGIDKYLQWRCEPKSRHVVVLTKLWTPKLCFRTVIKGAMCIRFNFDYQTLRFADTLPSNPEVFTFTDKQSSWIAIIPRRASNVPSCRKLYSNRSRSQATNGPTVERTEHYQPDSKYHHKRKYPIMYCDTADILGKCRHVNTCRGRCQSCPRESPCAAQGKKCKRCILLSHADDEDPGKENDTQSKPDSPSSEGSLRQKFETTGHAEDENGDTKLLCGEFERSKG</sequence>
<evidence type="ECO:0000313" key="3">
    <source>
        <dbReference type="Proteomes" id="UP000522262"/>
    </source>
</evidence>
<gene>
    <name evidence="2" type="ORF">FMEXI_1644</name>
</gene>
<organism evidence="2 3">
    <name type="scientific">Fusarium mexicanum</name>
    <dbReference type="NCBI Taxonomy" id="751941"/>
    <lineage>
        <taxon>Eukaryota</taxon>
        <taxon>Fungi</taxon>
        <taxon>Dikarya</taxon>
        <taxon>Ascomycota</taxon>
        <taxon>Pezizomycotina</taxon>
        <taxon>Sordariomycetes</taxon>
        <taxon>Hypocreomycetidae</taxon>
        <taxon>Hypocreales</taxon>
        <taxon>Nectriaceae</taxon>
        <taxon>Fusarium</taxon>
        <taxon>Fusarium fujikuroi species complex</taxon>
    </lineage>
</organism>
<dbReference type="EMBL" id="JAAOAM010000038">
    <property type="protein sequence ID" value="KAF5555124.1"/>
    <property type="molecule type" value="Genomic_DNA"/>
</dbReference>